<dbReference type="InterPro" id="IPR013241">
    <property type="entry name" value="RNase_P_Pop3"/>
</dbReference>
<evidence type="ECO:0000256" key="1">
    <source>
        <dbReference type="SAM" id="MobiDB-lite"/>
    </source>
</evidence>
<dbReference type="GO" id="GO:0004526">
    <property type="term" value="F:ribonuclease P activity"/>
    <property type="evidence" value="ECO:0007669"/>
    <property type="project" value="TreeGrafter"/>
</dbReference>
<dbReference type="PANTHER" id="PTHR28272">
    <property type="entry name" value="RIBONUCLEASES P/MRP PROTEIN SUBUNIT POP3"/>
    <property type="match status" value="1"/>
</dbReference>
<dbReference type="GO" id="GO:0000172">
    <property type="term" value="C:ribonuclease MRP complex"/>
    <property type="evidence" value="ECO:0007669"/>
    <property type="project" value="TreeGrafter"/>
</dbReference>
<dbReference type="PANTHER" id="PTHR28272:SF1">
    <property type="entry name" value="RIBONUCLEASES P_MRP PROTEIN SUBUNIT POP3"/>
    <property type="match status" value="1"/>
</dbReference>
<proteinExistence type="predicted"/>
<reference evidence="2 3" key="1">
    <citation type="journal article" date="2018" name="Mycol. Prog.">
        <title>Coniella lustricola, a new species from submerged detritus.</title>
        <authorList>
            <person name="Raudabaugh D.B."/>
            <person name="Iturriaga T."/>
            <person name="Carver A."/>
            <person name="Mondo S."/>
            <person name="Pangilinan J."/>
            <person name="Lipzen A."/>
            <person name="He G."/>
            <person name="Amirebrahimi M."/>
            <person name="Grigoriev I.V."/>
            <person name="Miller A.N."/>
        </authorList>
    </citation>
    <scope>NUCLEOTIDE SEQUENCE [LARGE SCALE GENOMIC DNA]</scope>
    <source>
        <strain evidence="2 3">B22-T-1</strain>
    </source>
</reference>
<sequence>MEKTKTLYQLDTPFSKIEWPKISQEDQDSILELLCLVLSPVGQHRQAHSIPSKGKRSKRKRKHDQDAALETDSAVPPPPPAPDVASCVDVGLSTITRTLQLHGSALPASESKTTQKAPGPPEYAVIFVTRSGPPSALISHLPQMIAATSKCLQLAEPIRLVGFSKACEDRLGACLGIPRFTSVALRADYPPQAKALVEFVRRTVPPVHSVWLDEAARVKFFETKINAIETSIGPKRVKKS</sequence>
<evidence type="ECO:0000313" key="3">
    <source>
        <dbReference type="Proteomes" id="UP000241462"/>
    </source>
</evidence>
<feature type="region of interest" description="Disordered" evidence="1">
    <location>
        <begin position="42"/>
        <end position="82"/>
    </location>
</feature>
<evidence type="ECO:0000313" key="2">
    <source>
        <dbReference type="EMBL" id="PSS03888.1"/>
    </source>
</evidence>
<dbReference type="STRING" id="2025994.A0A2T3ANF3"/>
<dbReference type="GO" id="GO:0006364">
    <property type="term" value="P:rRNA processing"/>
    <property type="evidence" value="ECO:0007669"/>
    <property type="project" value="InterPro"/>
</dbReference>
<dbReference type="GO" id="GO:0008033">
    <property type="term" value="P:tRNA processing"/>
    <property type="evidence" value="ECO:0007669"/>
    <property type="project" value="InterPro"/>
</dbReference>
<dbReference type="Proteomes" id="UP000241462">
    <property type="component" value="Unassembled WGS sequence"/>
</dbReference>
<dbReference type="OrthoDB" id="20109at2759"/>
<dbReference type="InParanoid" id="A0A2T3ANF3"/>
<dbReference type="EMBL" id="KZ678373">
    <property type="protein sequence ID" value="PSS03888.1"/>
    <property type="molecule type" value="Genomic_DNA"/>
</dbReference>
<dbReference type="GO" id="GO:0005829">
    <property type="term" value="C:cytosol"/>
    <property type="evidence" value="ECO:0007669"/>
    <property type="project" value="TreeGrafter"/>
</dbReference>
<dbReference type="GO" id="GO:0000171">
    <property type="term" value="F:ribonuclease MRP activity"/>
    <property type="evidence" value="ECO:0007669"/>
    <property type="project" value="TreeGrafter"/>
</dbReference>
<dbReference type="AlphaFoldDB" id="A0A2T3ANF3"/>
<evidence type="ECO:0008006" key="4">
    <source>
        <dbReference type="Google" id="ProtNLM"/>
    </source>
</evidence>
<gene>
    <name evidence="2" type="ORF">BD289DRAFT_100137</name>
</gene>
<dbReference type="Pfam" id="PF08228">
    <property type="entry name" value="RNase_P_pop3"/>
    <property type="match status" value="1"/>
</dbReference>
<feature type="compositionally biased region" description="Basic residues" evidence="1">
    <location>
        <begin position="53"/>
        <end position="62"/>
    </location>
</feature>
<dbReference type="GO" id="GO:0005655">
    <property type="term" value="C:nucleolar ribonuclease P complex"/>
    <property type="evidence" value="ECO:0007669"/>
    <property type="project" value="TreeGrafter"/>
</dbReference>
<dbReference type="GO" id="GO:0034965">
    <property type="term" value="P:intronic box C/D snoRNA processing"/>
    <property type="evidence" value="ECO:0007669"/>
    <property type="project" value="TreeGrafter"/>
</dbReference>
<name>A0A2T3ANF3_9PEZI</name>
<accession>A0A2T3ANF3</accession>
<organism evidence="2 3">
    <name type="scientific">Coniella lustricola</name>
    <dbReference type="NCBI Taxonomy" id="2025994"/>
    <lineage>
        <taxon>Eukaryota</taxon>
        <taxon>Fungi</taxon>
        <taxon>Dikarya</taxon>
        <taxon>Ascomycota</taxon>
        <taxon>Pezizomycotina</taxon>
        <taxon>Sordariomycetes</taxon>
        <taxon>Sordariomycetidae</taxon>
        <taxon>Diaporthales</taxon>
        <taxon>Schizoparmaceae</taxon>
        <taxon>Coniella</taxon>
    </lineage>
</organism>
<keyword evidence="3" id="KW-1185">Reference proteome</keyword>
<protein>
    <recommendedName>
        <fullName evidence="4">RNase P subunit Pop3-domain-containing protein</fullName>
    </recommendedName>
</protein>